<protein>
    <recommendedName>
        <fullName evidence="7 9">Uroporphyrinogen-III synthase</fullName>
        <ecNumber evidence="3 9">4.2.1.75</ecNumber>
    </recommendedName>
</protein>
<dbReference type="RefSeq" id="WP_377484226.1">
    <property type="nucleotide sequence ID" value="NZ_JBHLTN010000032.1"/>
</dbReference>
<evidence type="ECO:0000256" key="6">
    <source>
        <dbReference type="ARBA" id="ARBA00037589"/>
    </source>
</evidence>
<gene>
    <name evidence="11" type="ORF">ACFFGG_15020</name>
</gene>
<dbReference type="EC" id="4.2.1.75" evidence="3 9"/>
<evidence type="ECO:0000313" key="12">
    <source>
        <dbReference type="Proteomes" id="UP001589834"/>
    </source>
</evidence>
<dbReference type="CDD" id="cd06578">
    <property type="entry name" value="HemD"/>
    <property type="match status" value="1"/>
</dbReference>
<evidence type="ECO:0000256" key="1">
    <source>
        <dbReference type="ARBA" id="ARBA00004772"/>
    </source>
</evidence>
<keyword evidence="4 9" id="KW-0456">Lyase</keyword>
<comment type="catalytic activity">
    <reaction evidence="8 9">
        <text>hydroxymethylbilane = uroporphyrinogen III + H2O</text>
        <dbReference type="Rhea" id="RHEA:18965"/>
        <dbReference type="ChEBI" id="CHEBI:15377"/>
        <dbReference type="ChEBI" id="CHEBI:57308"/>
        <dbReference type="ChEBI" id="CHEBI:57845"/>
        <dbReference type="EC" id="4.2.1.75"/>
    </reaction>
</comment>
<reference evidence="11 12" key="1">
    <citation type="submission" date="2024-09" db="EMBL/GenBank/DDBJ databases">
        <authorList>
            <person name="Sun Q."/>
            <person name="Mori K."/>
        </authorList>
    </citation>
    <scope>NUCLEOTIDE SEQUENCE [LARGE SCALE GENOMIC DNA]</scope>
    <source>
        <strain evidence="11 12">NCAIM B.02336</strain>
    </source>
</reference>
<evidence type="ECO:0000256" key="3">
    <source>
        <dbReference type="ARBA" id="ARBA00013109"/>
    </source>
</evidence>
<sequence length="280" mass="29246">MPAPRVLVTRPAAAAAAWVAQLARYGIAAEALPLIEIRPEPLTGALAQARRQLSRYAAVMFVSGNAVTSLLGSDHIYFDKSGSDHNYSEQNAAVAPTDQAQAAIETRAWSPGPGTTQALLAAGWPRARIDAPAADAAQFDSEALWAQVAPQVRAGLRVLIVRGGDAAGRLAGRDWLAQRLQQAGVQVDQLLAYRRAAPVLAPAARSRALAAAADGTLWLFSSSEAVANLRQCLPAADWRGARALATHPRIAQAARDAGFGAVADTRPALADVVASIESLA</sequence>
<keyword evidence="5 9" id="KW-0627">Porphyrin biosynthesis</keyword>
<dbReference type="Gene3D" id="3.40.50.10090">
    <property type="match status" value="2"/>
</dbReference>
<dbReference type="InterPro" id="IPR039793">
    <property type="entry name" value="UROS/Hem4"/>
</dbReference>
<dbReference type="Pfam" id="PF02602">
    <property type="entry name" value="HEM4"/>
    <property type="match status" value="1"/>
</dbReference>
<comment type="caution">
    <text evidence="11">The sequence shown here is derived from an EMBL/GenBank/DDBJ whole genome shotgun (WGS) entry which is preliminary data.</text>
</comment>
<evidence type="ECO:0000259" key="10">
    <source>
        <dbReference type="Pfam" id="PF02602"/>
    </source>
</evidence>
<comment type="similarity">
    <text evidence="2 9">Belongs to the uroporphyrinogen-III synthase family.</text>
</comment>
<name>A0ABV6PY50_9BURK</name>
<evidence type="ECO:0000256" key="8">
    <source>
        <dbReference type="ARBA" id="ARBA00048617"/>
    </source>
</evidence>
<evidence type="ECO:0000256" key="4">
    <source>
        <dbReference type="ARBA" id="ARBA00023239"/>
    </source>
</evidence>
<organism evidence="11 12">
    <name type="scientific">Ottowia pentelensis</name>
    <dbReference type="NCBI Taxonomy" id="511108"/>
    <lineage>
        <taxon>Bacteria</taxon>
        <taxon>Pseudomonadati</taxon>
        <taxon>Pseudomonadota</taxon>
        <taxon>Betaproteobacteria</taxon>
        <taxon>Burkholderiales</taxon>
        <taxon>Comamonadaceae</taxon>
        <taxon>Ottowia</taxon>
    </lineage>
</organism>
<proteinExistence type="inferred from homology"/>
<dbReference type="PANTHER" id="PTHR38042">
    <property type="entry name" value="UROPORPHYRINOGEN-III SYNTHASE, CHLOROPLASTIC"/>
    <property type="match status" value="1"/>
</dbReference>
<comment type="pathway">
    <text evidence="1 9">Porphyrin-containing compound metabolism; protoporphyrin-IX biosynthesis; coproporphyrinogen-III from 5-aminolevulinate: step 3/4.</text>
</comment>
<evidence type="ECO:0000256" key="5">
    <source>
        <dbReference type="ARBA" id="ARBA00023244"/>
    </source>
</evidence>
<evidence type="ECO:0000256" key="9">
    <source>
        <dbReference type="RuleBase" id="RU366031"/>
    </source>
</evidence>
<dbReference type="EMBL" id="JBHLTN010000032">
    <property type="protein sequence ID" value="MFC0593863.1"/>
    <property type="molecule type" value="Genomic_DNA"/>
</dbReference>
<evidence type="ECO:0000256" key="7">
    <source>
        <dbReference type="ARBA" id="ARBA00040167"/>
    </source>
</evidence>
<feature type="domain" description="Tetrapyrrole biosynthesis uroporphyrinogen III synthase" evidence="10">
    <location>
        <begin position="17"/>
        <end position="270"/>
    </location>
</feature>
<evidence type="ECO:0000313" key="11">
    <source>
        <dbReference type="EMBL" id="MFC0593863.1"/>
    </source>
</evidence>
<comment type="function">
    <text evidence="6 9">Catalyzes cyclization of the linear tetrapyrrole, hydroxymethylbilane, to the macrocyclic uroporphyrinogen III.</text>
</comment>
<keyword evidence="12" id="KW-1185">Reference proteome</keyword>
<dbReference type="InterPro" id="IPR003754">
    <property type="entry name" value="4pyrrol_synth_uPrphyn_synth"/>
</dbReference>
<dbReference type="SUPFAM" id="SSF69618">
    <property type="entry name" value="HemD-like"/>
    <property type="match status" value="1"/>
</dbReference>
<accession>A0ABV6PY50</accession>
<dbReference type="PANTHER" id="PTHR38042:SF1">
    <property type="entry name" value="UROPORPHYRINOGEN-III SYNTHASE, CHLOROPLASTIC"/>
    <property type="match status" value="1"/>
</dbReference>
<evidence type="ECO:0000256" key="2">
    <source>
        <dbReference type="ARBA" id="ARBA00008133"/>
    </source>
</evidence>
<dbReference type="Proteomes" id="UP001589834">
    <property type="component" value="Unassembled WGS sequence"/>
</dbReference>
<dbReference type="InterPro" id="IPR036108">
    <property type="entry name" value="4pyrrol_syn_uPrphyn_synt_sf"/>
</dbReference>